<evidence type="ECO:0000259" key="1">
    <source>
        <dbReference type="Pfam" id="PF16947"/>
    </source>
</evidence>
<dbReference type="GeneID" id="68693666"/>
<accession>A0A4D6GTU9</accession>
<reference evidence="2" key="3">
    <citation type="journal article" name="MicrobiologyOpen">
        <title>Whole-genome comparison between the type strain of Halobacterium salinarum (DSM 3754(T)) and the laboratory strains R1 and NRC-1.</title>
        <authorList>
            <person name="Pfeiffer F."/>
            <person name="Losensky G."/>
            <person name="Marchfelder A."/>
            <person name="Habermann B."/>
            <person name="Dyall-Smith M."/>
        </authorList>
    </citation>
    <scope>NUCLEOTIDE SEQUENCE</scope>
    <source>
        <strain evidence="2">91-R6</strain>
    </source>
</reference>
<reference evidence="3 5" key="2">
    <citation type="submission" date="2019-07" db="EMBL/GenBank/DDBJ databases">
        <title>Genomic Encyclopedia of Archaeal and Bacterial Type Strains, Phase II (KMG-II): from individual species to whole genera.</title>
        <authorList>
            <person name="Goeker M."/>
        </authorList>
    </citation>
    <scope>NUCLEOTIDE SEQUENCE [LARGE SCALE GENOMIC DNA]</scope>
    <source>
        <strain evidence="3 5">DSM 3754</strain>
    </source>
</reference>
<sequence>MAPNTPDAHEPIPDWEETADSMLADCGYDAQLGKEMAADAIRVANGDLSEATFHERYHDRVTAEFGCDDRPTEPEDFDE</sequence>
<dbReference type="EMBL" id="CP038631">
    <property type="protein sequence ID" value="QCC44566.1"/>
    <property type="molecule type" value="Genomic_DNA"/>
</dbReference>
<gene>
    <name evidence="3" type="ORF">APQ99_01021</name>
    <name evidence="2" type="ORF">HBSAL_04210</name>
</gene>
<dbReference type="Proteomes" id="UP000296216">
    <property type="component" value="Chromosome"/>
</dbReference>
<dbReference type="EMBL" id="VRYN01000002">
    <property type="protein sequence ID" value="TYO76387.1"/>
    <property type="molecule type" value="Genomic_DNA"/>
</dbReference>
<name>A0A4D6GTU9_HALS9</name>
<dbReference type="InterPro" id="IPR031604">
    <property type="entry name" value="Ferredoxin_N"/>
</dbReference>
<dbReference type="Pfam" id="PF16947">
    <property type="entry name" value="Ferredoxin_N"/>
    <property type="match status" value="1"/>
</dbReference>
<protein>
    <submittedName>
        <fullName evidence="3">N-terminal region of 4Fe-4S ferredoxin iron-sulfur binding</fullName>
    </submittedName>
</protein>
<evidence type="ECO:0000313" key="3">
    <source>
        <dbReference type="EMBL" id="TYO76387.1"/>
    </source>
</evidence>
<proteinExistence type="predicted"/>
<reference evidence="2 4" key="1">
    <citation type="journal article" date="2019" name="Microbiol. Resour. Announc.">
        <title>The Genome Sequence of the Halobacterium salinarum Type Strain Is Closely Related to That of Laboratory Strains NRC-1 and R1.</title>
        <authorList>
            <person name="Pfeiffer F."/>
            <person name="Marchfelder A."/>
            <person name="Habermann B."/>
            <person name="Dyall-Smith M.L."/>
        </authorList>
    </citation>
    <scope>NUCLEOTIDE SEQUENCE [LARGE SCALE GENOMIC DNA]</scope>
    <source>
        <strain evidence="2">91-R6</strain>
        <strain evidence="4">ATCC 33171 / DSM 3754 / JCM 8978 / NBRC 102687 / NCIMB 764 / 91-R6</strain>
    </source>
</reference>
<evidence type="ECO:0000313" key="2">
    <source>
        <dbReference type="EMBL" id="QCC44566.1"/>
    </source>
</evidence>
<organism evidence="2 4">
    <name type="scientific">Halobacterium salinarum (strain ATCC 33171 / DSM 3754 / JCM 8978 / NBRC 102687 / NCIMB 764 / 91-R6)</name>
    <dbReference type="NCBI Taxonomy" id="2597657"/>
    <lineage>
        <taxon>Archaea</taxon>
        <taxon>Methanobacteriati</taxon>
        <taxon>Methanobacteriota</taxon>
        <taxon>Stenosarchaea group</taxon>
        <taxon>Halobacteria</taxon>
        <taxon>Halobacteriales</taxon>
        <taxon>Halobacteriaceae</taxon>
        <taxon>Halobacterium</taxon>
    </lineage>
</organism>
<dbReference type="Proteomes" id="UP000323075">
    <property type="component" value="Unassembled WGS sequence"/>
</dbReference>
<dbReference type="RefSeq" id="WP_010902579.1">
    <property type="nucleotide sequence ID" value="NZ_VRYN01000002.1"/>
</dbReference>
<dbReference type="AlphaFoldDB" id="A0A4D6GTU9"/>
<feature type="domain" description="4Fe-4S ferredoxin iron-sulfur binding" evidence="1">
    <location>
        <begin position="11"/>
        <end position="73"/>
    </location>
</feature>
<evidence type="ECO:0000313" key="5">
    <source>
        <dbReference type="Proteomes" id="UP000323075"/>
    </source>
</evidence>
<evidence type="ECO:0000313" key="4">
    <source>
        <dbReference type="Proteomes" id="UP000296216"/>
    </source>
</evidence>